<feature type="domain" description="PurM-like C-terminal" evidence="4">
    <location>
        <begin position="146"/>
        <end position="266"/>
    </location>
</feature>
<evidence type="ECO:0000259" key="4">
    <source>
        <dbReference type="Pfam" id="PF02769"/>
    </source>
</evidence>
<feature type="binding site" evidence="2">
    <location>
        <position position="40"/>
    </location>
    <ligand>
        <name>Mg(2+)</name>
        <dbReference type="ChEBI" id="CHEBI:18420"/>
        <label>4</label>
    </ligand>
</feature>
<gene>
    <name evidence="2 5" type="primary">thiL</name>
    <name evidence="5" type="ORF">EUU25_03020</name>
</gene>
<feature type="binding site" evidence="2">
    <location>
        <position position="70"/>
    </location>
    <ligand>
        <name>Mg(2+)</name>
        <dbReference type="ChEBI" id="CHEBI:18420"/>
        <label>2</label>
    </ligand>
</feature>
<dbReference type="CDD" id="cd02194">
    <property type="entry name" value="ThiL"/>
    <property type="match status" value="1"/>
</dbReference>
<keyword evidence="2 5" id="KW-0808">Transferase</keyword>
<reference evidence="6" key="1">
    <citation type="submission" date="2019-01" db="EMBL/GenBank/DDBJ databases">
        <title>Sphingorhabdus lacus sp.nov., isolated from an oligotrophic freshwater lake.</title>
        <authorList>
            <person name="Park M."/>
        </authorList>
    </citation>
    <scope>NUCLEOTIDE SEQUENCE [LARGE SCALE GENOMIC DNA]</scope>
    <source>
        <strain evidence="6">IMCC1753</strain>
    </source>
</reference>
<evidence type="ECO:0000256" key="2">
    <source>
        <dbReference type="HAMAP-Rule" id="MF_02128"/>
    </source>
</evidence>
<keyword evidence="2" id="KW-0067">ATP-binding</keyword>
<dbReference type="HAMAP" id="MF_02128">
    <property type="entry name" value="TMP_kinase"/>
    <property type="match status" value="1"/>
</dbReference>
<evidence type="ECO:0000313" key="6">
    <source>
        <dbReference type="Proteomes" id="UP000428803"/>
    </source>
</evidence>
<evidence type="ECO:0000313" key="5">
    <source>
        <dbReference type="EMBL" id="QGY79674.1"/>
    </source>
</evidence>
<feature type="binding site" evidence="2">
    <location>
        <position position="205"/>
    </location>
    <ligand>
        <name>ATP</name>
        <dbReference type="ChEBI" id="CHEBI:30616"/>
    </ligand>
</feature>
<feature type="binding site" evidence="2">
    <location>
        <position position="255"/>
    </location>
    <ligand>
        <name>substrate</name>
    </ligand>
</feature>
<comment type="miscellaneous">
    <text evidence="2">Reaction mechanism of ThiL seems to utilize a direct, inline transfer of the gamma-phosphate of ATP to TMP rather than a phosphorylated enzyme intermediate.</text>
</comment>
<comment type="similarity">
    <text evidence="2">Belongs to the thiamine-monophosphate kinase family.</text>
</comment>
<dbReference type="InterPro" id="IPR036676">
    <property type="entry name" value="PurM-like_C_sf"/>
</dbReference>
<dbReference type="KEGG" id="slaa:EUU25_03020"/>
<feature type="binding site" evidence="2">
    <location>
        <position position="70"/>
    </location>
    <ligand>
        <name>Mg(2+)</name>
        <dbReference type="ChEBI" id="CHEBI:18420"/>
        <label>3</label>
    </ligand>
</feature>
<dbReference type="InterPro" id="IPR006283">
    <property type="entry name" value="ThiL-like"/>
</dbReference>
<dbReference type="SUPFAM" id="SSF56042">
    <property type="entry name" value="PurM C-terminal domain-like"/>
    <property type="match status" value="1"/>
</dbReference>
<keyword evidence="1 2" id="KW-0784">Thiamine biosynthesis</keyword>
<feature type="binding site" evidence="2">
    <location>
        <position position="203"/>
    </location>
    <ligand>
        <name>Mg(2+)</name>
        <dbReference type="ChEBI" id="CHEBI:18420"/>
        <label>3</label>
    </ligand>
</feature>
<feature type="binding site" evidence="2">
    <location>
        <begin position="114"/>
        <end position="115"/>
    </location>
    <ligand>
        <name>ATP</name>
        <dbReference type="ChEBI" id="CHEBI:30616"/>
    </ligand>
</feature>
<dbReference type="Gene3D" id="3.30.1330.10">
    <property type="entry name" value="PurM-like, N-terminal domain"/>
    <property type="match status" value="1"/>
</dbReference>
<feature type="binding site" evidence="2">
    <location>
        <position position="115"/>
    </location>
    <ligand>
        <name>Mg(2+)</name>
        <dbReference type="ChEBI" id="CHEBI:18420"/>
        <label>1</label>
    </ligand>
</feature>
<sequence length="305" mass="32465">MTTESTFINLMRAMASDPAARDLLDDCAVINLGSDTLILTHDMMAEDVHWLSSADPADVAWKLVASNLSDLAAKGARPLGVLLGFMLGDDSWDRKFAAGLQTALVHFDVPLLGGDTVTNRGDKRALGLTAIGAATCTPVPSRSGARPGDFIYVTGTLGDGLAGFELIEAGFDEVGPLAIAYNRPEPRLCEGQRLAPKVHAMMDVSDGLLLDTERLASASKVEIAIDLARIPLSPTYISYRGDALESRMQAASWGDDYQLLFAVSPEIELPVAATQVGHVGEGTGLSLYEGERRIALPPSLGYQHQ</sequence>
<dbReference type="GO" id="GO:0009228">
    <property type="term" value="P:thiamine biosynthetic process"/>
    <property type="evidence" value="ECO:0007669"/>
    <property type="project" value="UniProtKB-KW"/>
</dbReference>
<feature type="binding site" evidence="2">
    <location>
        <position position="70"/>
    </location>
    <ligand>
        <name>Mg(2+)</name>
        <dbReference type="ChEBI" id="CHEBI:18420"/>
        <label>4</label>
    </ligand>
</feature>
<name>A0A6I6L532_9SPHN</name>
<proteinExistence type="inferred from homology"/>
<dbReference type="InterPro" id="IPR010918">
    <property type="entry name" value="PurM-like_C_dom"/>
</dbReference>
<dbReference type="InterPro" id="IPR036921">
    <property type="entry name" value="PurM-like_N_sf"/>
</dbReference>
<feature type="binding site" evidence="2">
    <location>
        <position position="26"/>
    </location>
    <ligand>
        <name>Mg(2+)</name>
        <dbReference type="ChEBI" id="CHEBI:18420"/>
        <label>3</label>
    </ligand>
</feature>
<dbReference type="InterPro" id="IPR016188">
    <property type="entry name" value="PurM-like_N"/>
</dbReference>
<dbReference type="SUPFAM" id="SSF55326">
    <property type="entry name" value="PurM N-terminal domain-like"/>
    <property type="match status" value="1"/>
</dbReference>
<dbReference type="Pfam" id="PF02769">
    <property type="entry name" value="AIRS_C"/>
    <property type="match status" value="1"/>
</dbReference>
<feature type="binding site" evidence="2">
    <location>
        <position position="26"/>
    </location>
    <ligand>
        <name>Mg(2+)</name>
        <dbReference type="ChEBI" id="CHEBI:18420"/>
        <label>4</label>
    </ligand>
</feature>
<dbReference type="Gene3D" id="3.90.650.10">
    <property type="entry name" value="PurM-like C-terminal domain"/>
    <property type="match status" value="1"/>
</dbReference>
<dbReference type="OrthoDB" id="9802811at2"/>
<feature type="binding site" evidence="2">
    <location>
        <position position="302"/>
    </location>
    <ligand>
        <name>substrate</name>
    </ligand>
</feature>
<comment type="caution">
    <text evidence="2">Lacks conserved residue(s) required for the propagation of feature annotation.</text>
</comment>
<dbReference type="GO" id="GO:0009030">
    <property type="term" value="F:thiamine-phosphate kinase activity"/>
    <property type="evidence" value="ECO:0007669"/>
    <property type="project" value="UniProtKB-UniRule"/>
</dbReference>
<feature type="binding site" evidence="2">
    <location>
        <position position="49"/>
    </location>
    <ligand>
        <name>substrate</name>
    </ligand>
</feature>
<protein>
    <recommendedName>
        <fullName evidence="2">Thiamine-monophosphate kinase</fullName>
        <shortName evidence="2">TMP kinase</shortName>
        <shortName evidence="2">Thiamine-phosphate kinase</shortName>
        <ecNumber evidence="2">2.7.4.16</ecNumber>
    </recommendedName>
</protein>
<keyword evidence="6" id="KW-1185">Reference proteome</keyword>
<dbReference type="Proteomes" id="UP000428803">
    <property type="component" value="Chromosome"/>
</dbReference>
<feature type="domain" description="PurM-like N-terminal" evidence="3">
    <location>
        <begin position="25"/>
        <end position="133"/>
    </location>
</feature>
<accession>A0A6I6L532</accession>
<feature type="binding site" evidence="2">
    <location>
        <position position="206"/>
    </location>
    <ligand>
        <name>Mg(2+)</name>
        <dbReference type="ChEBI" id="CHEBI:18420"/>
        <label>5</label>
    </ligand>
</feature>
<comment type="pathway">
    <text evidence="2">Cofactor biosynthesis; thiamine diphosphate biosynthesis; thiamine diphosphate from thiamine phosphate: step 1/1.</text>
</comment>
<feature type="binding site" evidence="2">
    <location>
        <position position="42"/>
    </location>
    <ligand>
        <name>Mg(2+)</name>
        <dbReference type="ChEBI" id="CHEBI:18420"/>
        <label>2</label>
    </ligand>
</feature>
<dbReference type="GO" id="GO:0009229">
    <property type="term" value="P:thiamine diphosphate biosynthetic process"/>
    <property type="evidence" value="ECO:0007669"/>
    <property type="project" value="UniProtKB-UniRule"/>
</dbReference>
<comment type="catalytic activity">
    <reaction evidence="2">
        <text>thiamine phosphate + ATP = thiamine diphosphate + ADP</text>
        <dbReference type="Rhea" id="RHEA:15913"/>
        <dbReference type="ChEBI" id="CHEBI:30616"/>
        <dbReference type="ChEBI" id="CHEBI:37575"/>
        <dbReference type="ChEBI" id="CHEBI:58937"/>
        <dbReference type="ChEBI" id="CHEBI:456216"/>
        <dbReference type="EC" id="2.7.4.16"/>
    </reaction>
</comment>
<feature type="binding site" evidence="2">
    <location>
        <position position="142"/>
    </location>
    <ligand>
        <name>ATP</name>
        <dbReference type="ChEBI" id="CHEBI:30616"/>
    </ligand>
</feature>
<evidence type="ECO:0000256" key="1">
    <source>
        <dbReference type="ARBA" id="ARBA00022977"/>
    </source>
</evidence>
<keyword evidence="2 5" id="KW-0418">Kinase</keyword>
<dbReference type="PIRSF" id="PIRSF005303">
    <property type="entry name" value="Thiam_monoph_kin"/>
    <property type="match status" value="1"/>
</dbReference>
<organism evidence="5 6">
    <name type="scientific">Sphingorhabdus lacus</name>
    <dbReference type="NCBI Taxonomy" id="392610"/>
    <lineage>
        <taxon>Bacteria</taxon>
        <taxon>Pseudomonadati</taxon>
        <taxon>Pseudomonadota</taxon>
        <taxon>Alphaproteobacteria</taxon>
        <taxon>Sphingomonadales</taxon>
        <taxon>Sphingomonadaceae</taxon>
        <taxon>Sphingorhabdus</taxon>
    </lineage>
</organism>
<evidence type="ECO:0000259" key="3">
    <source>
        <dbReference type="Pfam" id="PF00586"/>
    </source>
</evidence>
<keyword evidence="2" id="KW-0547">Nucleotide-binding</keyword>
<dbReference type="RefSeq" id="WP_158898169.1">
    <property type="nucleotide sequence ID" value="NZ_CP035733.1"/>
</dbReference>
<dbReference type="PANTHER" id="PTHR30270">
    <property type="entry name" value="THIAMINE-MONOPHOSPHATE KINASE"/>
    <property type="match status" value="1"/>
</dbReference>
<dbReference type="PANTHER" id="PTHR30270:SF0">
    <property type="entry name" value="THIAMINE-MONOPHOSPHATE KINASE"/>
    <property type="match status" value="1"/>
</dbReference>
<dbReference type="GO" id="GO:0000287">
    <property type="term" value="F:magnesium ion binding"/>
    <property type="evidence" value="ECO:0007669"/>
    <property type="project" value="UniProtKB-UniRule"/>
</dbReference>
<keyword evidence="2" id="KW-0460">Magnesium</keyword>
<dbReference type="Pfam" id="PF00586">
    <property type="entry name" value="AIRS"/>
    <property type="match status" value="1"/>
</dbReference>
<dbReference type="UniPathway" id="UPA00060">
    <property type="reaction ID" value="UER00142"/>
</dbReference>
<dbReference type="EMBL" id="CP035733">
    <property type="protein sequence ID" value="QGY79674.1"/>
    <property type="molecule type" value="Genomic_DNA"/>
</dbReference>
<comment type="function">
    <text evidence="2">Catalyzes the ATP-dependent phosphorylation of thiamine-monophosphate (TMP) to form thiamine-pyrophosphate (TPP), the active form of vitamin B1.</text>
</comment>
<dbReference type="GO" id="GO:0005524">
    <property type="term" value="F:ATP binding"/>
    <property type="evidence" value="ECO:0007669"/>
    <property type="project" value="UniProtKB-UniRule"/>
</dbReference>
<keyword evidence="2" id="KW-0479">Metal-binding</keyword>
<dbReference type="AlphaFoldDB" id="A0A6I6L532"/>
<feature type="binding site" evidence="2">
    <location>
        <position position="42"/>
    </location>
    <ligand>
        <name>Mg(2+)</name>
        <dbReference type="ChEBI" id="CHEBI:18420"/>
        <label>1</label>
    </ligand>
</feature>
<dbReference type="NCBIfam" id="TIGR01379">
    <property type="entry name" value="thiL"/>
    <property type="match status" value="1"/>
</dbReference>
<dbReference type="EC" id="2.7.4.16" evidence="2"/>